<reference evidence="2 3" key="1">
    <citation type="journal article" date="2013" name="BMC Genomics">
        <title>Reconstruction of the lipid metabolism for the microalga Monoraphidium neglectum from its genome sequence reveals characteristics suitable for biofuel production.</title>
        <authorList>
            <person name="Bogen C."/>
            <person name="Al-Dilaimi A."/>
            <person name="Albersmeier A."/>
            <person name="Wichmann J."/>
            <person name="Grundmann M."/>
            <person name="Rupp O."/>
            <person name="Lauersen K.J."/>
            <person name="Blifernez-Klassen O."/>
            <person name="Kalinowski J."/>
            <person name="Goesmann A."/>
            <person name="Mussgnug J.H."/>
            <person name="Kruse O."/>
        </authorList>
    </citation>
    <scope>NUCLEOTIDE SEQUENCE [LARGE SCALE GENOMIC DNA]</scope>
    <source>
        <strain evidence="2 3">SAG 48.87</strain>
    </source>
</reference>
<dbReference type="Pfam" id="PF04371">
    <property type="entry name" value="PAD_porph"/>
    <property type="match status" value="1"/>
</dbReference>
<protein>
    <submittedName>
        <fullName evidence="2">Agmatine deiminase</fullName>
        <ecNumber evidence="2">3.5.3.12</ecNumber>
    </submittedName>
</protein>
<dbReference type="GO" id="GO:0047632">
    <property type="term" value="F:agmatine deiminase activity"/>
    <property type="evidence" value="ECO:0007669"/>
    <property type="project" value="UniProtKB-EC"/>
</dbReference>
<dbReference type="PANTHER" id="PTHR31377:SF2">
    <property type="entry name" value="AGMATINE DEIMINASE"/>
    <property type="match status" value="1"/>
</dbReference>
<accession>A0A0D2MWX9</accession>
<dbReference type="STRING" id="145388.A0A0D2MWX9"/>
<dbReference type="OrthoDB" id="544103at2759"/>
<sequence length="167" mass="18364">MRKCNSRGLAFDHDTNGHIDNFACFARPGVVLLAWSDDESDPQYAISREAQDILSKEVDAKGRPLQIIKLPCPPPLHRTQEEWDTLDDSGKQHRQAGERLAASYANFYICNGGIIMPAFGLPDADSAAQQVLEAAFPDRKVVAVQTREIVLGGGNVHCITQQQPLLP</sequence>
<gene>
    <name evidence="2" type="ORF">MNEG_0923</name>
</gene>
<dbReference type="PANTHER" id="PTHR31377">
    <property type="entry name" value="AGMATINE DEIMINASE-RELATED"/>
    <property type="match status" value="1"/>
</dbReference>
<dbReference type="SUPFAM" id="SSF55909">
    <property type="entry name" value="Pentein"/>
    <property type="match status" value="1"/>
</dbReference>
<dbReference type="KEGG" id="mng:MNEG_0923"/>
<organism evidence="2 3">
    <name type="scientific">Monoraphidium neglectum</name>
    <dbReference type="NCBI Taxonomy" id="145388"/>
    <lineage>
        <taxon>Eukaryota</taxon>
        <taxon>Viridiplantae</taxon>
        <taxon>Chlorophyta</taxon>
        <taxon>core chlorophytes</taxon>
        <taxon>Chlorophyceae</taxon>
        <taxon>CS clade</taxon>
        <taxon>Sphaeropleales</taxon>
        <taxon>Selenastraceae</taxon>
        <taxon>Monoraphidium</taxon>
    </lineage>
</organism>
<dbReference type="Gene3D" id="3.75.10.10">
    <property type="entry name" value="L-arginine/glycine Amidinotransferase, Chain A"/>
    <property type="match status" value="1"/>
</dbReference>
<keyword evidence="3" id="KW-1185">Reference proteome</keyword>
<dbReference type="EMBL" id="KK100303">
    <property type="protein sequence ID" value="KIZ07030.1"/>
    <property type="molecule type" value="Genomic_DNA"/>
</dbReference>
<dbReference type="RefSeq" id="XP_013906049.1">
    <property type="nucleotide sequence ID" value="XM_014050595.1"/>
</dbReference>
<dbReference type="Proteomes" id="UP000054498">
    <property type="component" value="Unassembled WGS sequence"/>
</dbReference>
<dbReference type="GeneID" id="25727041"/>
<dbReference type="GO" id="GO:0004668">
    <property type="term" value="F:protein-arginine deiminase activity"/>
    <property type="evidence" value="ECO:0007669"/>
    <property type="project" value="InterPro"/>
</dbReference>
<dbReference type="GO" id="GO:0009446">
    <property type="term" value="P:putrescine biosynthetic process"/>
    <property type="evidence" value="ECO:0007669"/>
    <property type="project" value="InterPro"/>
</dbReference>
<proteinExistence type="predicted"/>
<keyword evidence="1 2" id="KW-0378">Hydrolase</keyword>
<evidence type="ECO:0000313" key="2">
    <source>
        <dbReference type="EMBL" id="KIZ07030.1"/>
    </source>
</evidence>
<dbReference type="AlphaFoldDB" id="A0A0D2MWX9"/>
<dbReference type="EC" id="3.5.3.12" evidence="2"/>
<name>A0A0D2MWX9_9CHLO</name>
<evidence type="ECO:0000256" key="1">
    <source>
        <dbReference type="ARBA" id="ARBA00022801"/>
    </source>
</evidence>
<evidence type="ECO:0000313" key="3">
    <source>
        <dbReference type="Proteomes" id="UP000054498"/>
    </source>
</evidence>
<dbReference type="InterPro" id="IPR007466">
    <property type="entry name" value="Peptidyl-Arg-deiminase_porph"/>
</dbReference>